<feature type="transmembrane region" description="Helical" evidence="11">
    <location>
        <begin position="788"/>
        <end position="806"/>
    </location>
</feature>
<dbReference type="InterPro" id="IPR005829">
    <property type="entry name" value="Sugar_transporter_CS"/>
</dbReference>
<feature type="transmembrane region" description="Helical" evidence="11">
    <location>
        <begin position="982"/>
        <end position="1005"/>
    </location>
</feature>
<dbReference type="EMBL" id="MU858094">
    <property type="protein sequence ID" value="KAK4214396.1"/>
    <property type="molecule type" value="Genomic_DNA"/>
</dbReference>
<dbReference type="InterPro" id="IPR011701">
    <property type="entry name" value="MFS"/>
</dbReference>
<dbReference type="GO" id="GO:0005536">
    <property type="term" value="F:D-glucose binding"/>
    <property type="evidence" value="ECO:0007669"/>
    <property type="project" value="InterPro"/>
</dbReference>
<comment type="caution">
    <text evidence="13">The sequence shown here is derived from an EMBL/GenBank/DDBJ whole genome shotgun (WGS) entry which is preliminary data.</text>
</comment>
<keyword evidence="9 11" id="KW-0472">Membrane</keyword>
<dbReference type="InterPro" id="IPR001312">
    <property type="entry name" value="Hexokinase"/>
</dbReference>
<dbReference type="PANTHER" id="PTHR23501">
    <property type="entry name" value="MAJOR FACILITATOR SUPERFAMILY"/>
    <property type="match status" value="1"/>
</dbReference>
<dbReference type="Pfam" id="PF03727">
    <property type="entry name" value="Hexokinase_2"/>
    <property type="match status" value="1"/>
</dbReference>
<dbReference type="InterPro" id="IPR036259">
    <property type="entry name" value="MFS_trans_sf"/>
</dbReference>
<dbReference type="GO" id="GO:0005524">
    <property type="term" value="F:ATP binding"/>
    <property type="evidence" value="ECO:0007669"/>
    <property type="project" value="UniProtKB-KW"/>
</dbReference>
<dbReference type="InterPro" id="IPR043129">
    <property type="entry name" value="ATPase_NBD"/>
</dbReference>
<dbReference type="PANTHER" id="PTHR23501:SF67">
    <property type="entry name" value="MFS MULTIDRUG EFFLUX TRANSPORTER (EUROFUNG)"/>
    <property type="match status" value="1"/>
</dbReference>
<reference evidence="13" key="1">
    <citation type="journal article" date="2023" name="Mol. Phylogenet. Evol.">
        <title>Genome-scale phylogeny and comparative genomics of the fungal order Sordariales.</title>
        <authorList>
            <person name="Hensen N."/>
            <person name="Bonometti L."/>
            <person name="Westerberg I."/>
            <person name="Brannstrom I.O."/>
            <person name="Guillou S."/>
            <person name="Cros-Aarteil S."/>
            <person name="Calhoun S."/>
            <person name="Haridas S."/>
            <person name="Kuo A."/>
            <person name="Mondo S."/>
            <person name="Pangilinan J."/>
            <person name="Riley R."/>
            <person name="LaButti K."/>
            <person name="Andreopoulos B."/>
            <person name="Lipzen A."/>
            <person name="Chen C."/>
            <person name="Yan M."/>
            <person name="Daum C."/>
            <person name="Ng V."/>
            <person name="Clum A."/>
            <person name="Steindorff A."/>
            <person name="Ohm R.A."/>
            <person name="Martin F."/>
            <person name="Silar P."/>
            <person name="Natvig D.O."/>
            <person name="Lalanne C."/>
            <person name="Gautier V."/>
            <person name="Ament-Velasquez S.L."/>
            <person name="Kruys A."/>
            <person name="Hutchinson M.I."/>
            <person name="Powell A.J."/>
            <person name="Barry K."/>
            <person name="Miller A.N."/>
            <person name="Grigoriev I.V."/>
            <person name="Debuchy R."/>
            <person name="Gladieux P."/>
            <person name="Hiltunen Thoren M."/>
            <person name="Johannesson H."/>
        </authorList>
    </citation>
    <scope>NUCLEOTIDE SEQUENCE</scope>
    <source>
        <strain evidence="13">PSN293</strain>
    </source>
</reference>
<dbReference type="GO" id="GO:0001678">
    <property type="term" value="P:intracellular glucose homeostasis"/>
    <property type="evidence" value="ECO:0007669"/>
    <property type="project" value="InterPro"/>
</dbReference>
<protein>
    <submittedName>
        <fullName evidence="13">Major facilitator superfamily domain-containing protein</fullName>
    </submittedName>
</protein>
<keyword evidence="6" id="KW-0418">Kinase</keyword>
<dbReference type="Gene3D" id="1.20.1720.10">
    <property type="entry name" value="Multidrug resistance protein D"/>
    <property type="match status" value="1"/>
</dbReference>
<evidence type="ECO:0000313" key="13">
    <source>
        <dbReference type="EMBL" id="KAK4214396.1"/>
    </source>
</evidence>
<dbReference type="Gene3D" id="3.30.420.40">
    <property type="match status" value="1"/>
</dbReference>
<keyword evidence="4 11" id="KW-0812">Transmembrane</keyword>
<evidence type="ECO:0000256" key="9">
    <source>
        <dbReference type="ARBA" id="ARBA00023136"/>
    </source>
</evidence>
<accession>A0AAN6YAJ4</accession>
<evidence type="ECO:0000256" key="6">
    <source>
        <dbReference type="ARBA" id="ARBA00022777"/>
    </source>
</evidence>
<feature type="transmembrane region" description="Helical" evidence="11">
    <location>
        <begin position="920"/>
        <end position="938"/>
    </location>
</feature>
<feature type="region of interest" description="Disordered" evidence="10">
    <location>
        <begin position="677"/>
        <end position="707"/>
    </location>
</feature>
<name>A0AAN6YAJ4_9PEZI</name>
<feature type="domain" description="Major facilitator superfamily (MFS) profile" evidence="12">
    <location>
        <begin position="722"/>
        <end position="1247"/>
    </location>
</feature>
<evidence type="ECO:0000256" key="5">
    <source>
        <dbReference type="ARBA" id="ARBA00022741"/>
    </source>
</evidence>
<dbReference type="PROSITE" id="PS00216">
    <property type="entry name" value="SUGAR_TRANSPORT_1"/>
    <property type="match status" value="1"/>
</dbReference>
<dbReference type="Gene3D" id="3.40.367.20">
    <property type="match status" value="1"/>
</dbReference>
<evidence type="ECO:0000256" key="4">
    <source>
        <dbReference type="ARBA" id="ARBA00022692"/>
    </source>
</evidence>
<dbReference type="InterPro" id="IPR022672">
    <property type="entry name" value="Hexokinase_N"/>
</dbReference>
<feature type="compositionally biased region" description="Polar residues" evidence="10">
    <location>
        <begin position="622"/>
        <end position="631"/>
    </location>
</feature>
<feature type="transmembrane region" description="Helical" evidence="11">
    <location>
        <begin position="1216"/>
        <end position="1236"/>
    </location>
</feature>
<evidence type="ECO:0000259" key="12">
    <source>
        <dbReference type="PROSITE" id="PS50850"/>
    </source>
</evidence>
<dbReference type="SUPFAM" id="SSF103473">
    <property type="entry name" value="MFS general substrate transporter"/>
    <property type="match status" value="1"/>
</dbReference>
<evidence type="ECO:0000256" key="7">
    <source>
        <dbReference type="ARBA" id="ARBA00022840"/>
    </source>
</evidence>
<dbReference type="GO" id="GO:0015174">
    <property type="term" value="F:basic amino acid transmembrane transporter activity"/>
    <property type="evidence" value="ECO:0007669"/>
    <property type="project" value="TreeGrafter"/>
</dbReference>
<feature type="transmembrane region" description="Helical" evidence="11">
    <location>
        <begin position="812"/>
        <end position="833"/>
    </location>
</feature>
<feature type="transmembrane region" description="Helical" evidence="11">
    <location>
        <begin position="1017"/>
        <end position="1039"/>
    </location>
</feature>
<dbReference type="GO" id="GO:0004396">
    <property type="term" value="F:hexokinase activity"/>
    <property type="evidence" value="ECO:0007669"/>
    <property type="project" value="InterPro"/>
</dbReference>
<dbReference type="CDD" id="cd24000">
    <property type="entry name" value="ASKHA_NBD_HK"/>
    <property type="match status" value="1"/>
</dbReference>
<dbReference type="PROSITE" id="PS50850">
    <property type="entry name" value="MFS"/>
    <property type="match status" value="1"/>
</dbReference>
<evidence type="ECO:0000256" key="2">
    <source>
        <dbReference type="ARBA" id="ARBA00009225"/>
    </source>
</evidence>
<evidence type="ECO:0000256" key="10">
    <source>
        <dbReference type="SAM" id="MobiDB-lite"/>
    </source>
</evidence>
<feature type="transmembrane region" description="Helical" evidence="11">
    <location>
        <begin position="879"/>
        <end position="899"/>
    </location>
</feature>
<dbReference type="PRINTS" id="PR00475">
    <property type="entry name" value="HEXOKINASE"/>
</dbReference>
<sequence>MGCGTTVLDGFLKPLAVSPDLLLELTREMTGTFEKLCKESEDQFLPTPISESIMRAGASRKGGRGGTNLRVGFVELVGARPSPAEAFSDHGIPGDDADDKAASHRVKRLLEQSWPIQEHLKSENSDMLFDWIGSRIAEVVRDGREAFGLDPETRIPMGITFSFPMEQRSLSEATLMFMGKGFAITSDLNLGMQLLKGYEKNRTPNLPKIQIAAISNDAVSTLVSFIHQYPAQPHQKAVMGLIVGTGCNATIPLKLSTLGTKKRRGSVSVTPDYETSDVRIAVNTEWSINGSAPPLHKCKLITRWDQELDRAGEVPGFQPLEYMTAGRYLGELARLIFMDYLNTMGGPILDRLPNRLQQRFGLTTTFISHFYPDSPKGDMVSQLTREFPLKTANDDVEWTPELADALYQIAHVIEARAAGIVAASTIALLKCAGEMPASGQGVVTELAVGYTGGCIQYFQNYLADTQRFIDEILERDFGPFPPIRVVLSPCHDGGITGAGILVPAALGSQVVQGEDVAKGAEHNGCTTSRTSTDTRRRGQYECDHLDMENQHHILSSNHEDSHGSRVYQDIGPDEFEAMLSRSLPSAAGGLGLGLAPEPEPVVHHIRNRTRRGSVGSAATARTLGSNSTRAASSSSSSPEEESNQQAYNTMDDDDLDQGQDQVRPIPVDEETPLLLQEAPNAPSSSSGSSTYCLTSDHHPKSSSDEPQSPYLCGVSPARFWVLFLGVMTVHFVSWFDSTIMASSHPIITSYFDASNSASWLSTAFLLTSTSFQPFVGGLSDAIGRKTPYIISVVVFIVATVWCALATSMTSFIVARAVCGLGAGGTIALANIMVGDLVPIENRGTFQSWINVVFGVGSMSGAALGGLMADYLGWRWEFGVQVPLLLAGLGVTALTIPGGLGLDGRDGRGMGLREAMRGFDYAGSVLLSLSITFLILGLVRSDPYVISSLACFAVFFPLFLHVEAKAVKPIMPLRLVRLSPHRNLLLGNAIAAMISSTVLFNVPLFFQGVLLSSATTSGLRLLTCSLVSSSAGAATGLLITSTRRLKWPLVTGTTLIIFGTLCLSSLQRSWPSWTYVLVLIPTHSGMGFQYTATSVSILAVPDPTLDSPPAAPEESPTNNPKLLLLQNQKRKSPPAARAPKAVITSTLILVRSLGMVLGVSLSSLIVQNSLWYFLDINVQGPPGIKEYVINEVRRSVEAIRDLDPVYQEQVVQSYESALRVCFAACVGLAVVSWFVILRVELPRLRRRT</sequence>
<keyword evidence="8 11" id="KW-1133">Transmembrane helix</keyword>
<keyword evidence="7" id="KW-0067">ATP-binding</keyword>
<keyword evidence="5" id="KW-0547">Nucleotide-binding</keyword>
<organism evidence="13 14">
    <name type="scientific">Rhypophila decipiens</name>
    <dbReference type="NCBI Taxonomy" id="261697"/>
    <lineage>
        <taxon>Eukaryota</taxon>
        <taxon>Fungi</taxon>
        <taxon>Dikarya</taxon>
        <taxon>Ascomycota</taxon>
        <taxon>Pezizomycotina</taxon>
        <taxon>Sordariomycetes</taxon>
        <taxon>Sordariomycetidae</taxon>
        <taxon>Sordariales</taxon>
        <taxon>Naviculisporaceae</taxon>
        <taxon>Rhypophila</taxon>
    </lineage>
</organism>
<keyword evidence="14" id="KW-1185">Reference proteome</keyword>
<comment type="subcellular location">
    <subcellularLocation>
        <location evidence="1">Membrane</location>
        <topology evidence="1">Multi-pass membrane protein</topology>
    </subcellularLocation>
</comment>
<evidence type="ECO:0000256" key="11">
    <source>
        <dbReference type="SAM" id="Phobius"/>
    </source>
</evidence>
<dbReference type="SUPFAM" id="SSF53067">
    <property type="entry name" value="Actin-like ATPase domain"/>
    <property type="match status" value="2"/>
</dbReference>
<keyword evidence="3" id="KW-0808">Transferase</keyword>
<dbReference type="Pfam" id="PF00349">
    <property type="entry name" value="Hexokinase_1"/>
    <property type="match status" value="1"/>
</dbReference>
<evidence type="ECO:0000256" key="8">
    <source>
        <dbReference type="ARBA" id="ARBA00022989"/>
    </source>
</evidence>
<dbReference type="PROSITE" id="PS51748">
    <property type="entry name" value="HEXOKINASE_2"/>
    <property type="match status" value="1"/>
</dbReference>
<dbReference type="GO" id="GO:0000329">
    <property type="term" value="C:fungal-type vacuole membrane"/>
    <property type="evidence" value="ECO:0007669"/>
    <property type="project" value="TreeGrafter"/>
</dbReference>
<evidence type="ECO:0000256" key="1">
    <source>
        <dbReference type="ARBA" id="ARBA00004141"/>
    </source>
</evidence>
<proteinExistence type="inferred from homology"/>
<feature type="transmembrane region" description="Helical" evidence="11">
    <location>
        <begin position="845"/>
        <end position="867"/>
    </location>
</feature>
<dbReference type="InterPro" id="IPR020846">
    <property type="entry name" value="MFS_dom"/>
</dbReference>
<dbReference type="Pfam" id="PF07690">
    <property type="entry name" value="MFS_1"/>
    <property type="match status" value="1"/>
</dbReference>
<feature type="transmembrane region" description="Helical" evidence="11">
    <location>
        <begin position="944"/>
        <end position="961"/>
    </location>
</feature>
<reference evidence="13" key="2">
    <citation type="submission" date="2023-05" db="EMBL/GenBank/DDBJ databases">
        <authorList>
            <consortium name="Lawrence Berkeley National Laboratory"/>
            <person name="Steindorff A."/>
            <person name="Hensen N."/>
            <person name="Bonometti L."/>
            <person name="Westerberg I."/>
            <person name="Brannstrom I.O."/>
            <person name="Guillou S."/>
            <person name="Cros-Aarteil S."/>
            <person name="Calhoun S."/>
            <person name="Haridas S."/>
            <person name="Kuo A."/>
            <person name="Mondo S."/>
            <person name="Pangilinan J."/>
            <person name="Riley R."/>
            <person name="Labutti K."/>
            <person name="Andreopoulos B."/>
            <person name="Lipzen A."/>
            <person name="Chen C."/>
            <person name="Yanf M."/>
            <person name="Daum C."/>
            <person name="Ng V."/>
            <person name="Clum A."/>
            <person name="Ohm R."/>
            <person name="Martin F."/>
            <person name="Silar P."/>
            <person name="Natvig D."/>
            <person name="Lalanne C."/>
            <person name="Gautier V."/>
            <person name="Ament-Velasquez S.L."/>
            <person name="Kruys A."/>
            <person name="Hutchinson M.I."/>
            <person name="Powell A.J."/>
            <person name="Barry K."/>
            <person name="Miller A.N."/>
            <person name="Grigoriev I.V."/>
            <person name="Debuchy R."/>
            <person name="Gladieux P."/>
            <person name="Thoren M.H."/>
            <person name="Johannesson H."/>
        </authorList>
    </citation>
    <scope>NUCLEOTIDE SEQUENCE</scope>
    <source>
        <strain evidence="13">PSN293</strain>
    </source>
</reference>
<dbReference type="Proteomes" id="UP001301769">
    <property type="component" value="Unassembled WGS sequence"/>
</dbReference>
<evidence type="ECO:0000256" key="3">
    <source>
        <dbReference type="ARBA" id="ARBA00022679"/>
    </source>
</evidence>
<gene>
    <name evidence="13" type="ORF">QBC37DRAFT_440191</name>
</gene>
<dbReference type="InterPro" id="IPR022673">
    <property type="entry name" value="Hexokinase_C"/>
</dbReference>
<comment type="similarity">
    <text evidence="2">Belongs to the hexokinase family.</text>
</comment>
<feature type="transmembrane region" description="Helical" evidence="11">
    <location>
        <begin position="1140"/>
        <end position="1164"/>
    </location>
</feature>
<dbReference type="AlphaFoldDB" id="A0AAN6YAJ4"/>
<evidence type="ECO:0000313" key="14">
    <source>
        <dbReference type="Proteomes" id="UP001301769"/>
    </source>
</evidence>
<feature type="region of interest" description="Disordered" evidence="10">
    <location>
        <begin position="605"/>
        <end position="661"/>
    </location>
</feature>